<evidence type="ECO:0000256" key="3">
    <source>
        <dbReference type="ARBA" id="ARBA00022692"/>
    </source>
</evidence>
<comment type="subcellular location">
    <subcellularLocation>
        <location evidence="1">Cell membrane</location>
        <topology evidence="1">Multi-pass membrane protein</topology>
    </subcellularLocation>
</comment>
<gene>
    <name evidence="8" type="ORF">OCV47_04970</name>
</gene>
<keyword evidence="4 6" id="KW-1133">Transmembrane helix</keyword>
<evidence type="ECO:0000259" key="7">
    <source>
        <dbReference type="Pfam" id="PF00482"/>
    </source>
</evidence>
<proteinExistence type="predicted"/>
<sequence length="245" mass="28041">MNYTRYQLSKKEYAENIVVFLVLDGMISYLFYRSWIVFLLCLPCLNPFLKMRRENLCQKRREKLEEQFLMAMQTVITSLTAGYSVETAFTDALKELPLVYRADDMIVLEFRSIVSQLNMNQNLEELLQSLAVRSGIEDIRNFAEVFAVSKRSGGNLIAIIRNTIQSIMQKNETRKEIQVVLSAKKMEQNMMSLIPCLILLYVQTVSPGFLDVMYHNPAGIAIMTAALGVYLGAVVWGKKIVEIEV</sequence>
<dbReference type="Pfam" id="PF00482">
    <property type="entry name" value="T2SSF"/>
    <property type="match status" value="1"/>
</dbReference>
<dbReference type="EMBL" id="JAOQKE010000003">
    <property type="protein sequence ID" value="MCU6724715.1"/>
    <property type="molecule type" value="Genomic_DNA"/>
</dbReference>
<feature type="domain" description="Type II secretion system protein GspF" evidence="7">
    <location>
        <begin position="73"/>
        <end position="202"/>
    </location>
</feature>
<evidence type="ECO:0000313" key="9">
    <source>
        <dbReference type="Proteomes" id="UP001652338"/>
    </source>
</evidence>
<comment type="caution">
    <text evidence="8">The sequence shown here is derived from an EMBL/GenBank/DDBJ whole genome shotgun (WGS) entry which is preliminary data.</text>
</comment>
<keyword evidence="9" id="KW-1185">Reference proteome</keyword>
<reference evidence="8 9" key="1">
    <citation type="journal article" date="2021" name="ISME Commun">
        <title>Automated analysis of genomic sequences facilitates high-throughput and comprehensive description of bacteria.</title>
        <authorList>
            <person name="Hitch T.C.A."/>
        </authorList>
    </citation>
    <scope>NUCLEOTIDE SEQUENCE [LARGE SCALE GENOMIC DNA]</scope>
    <source>
        <strain evidence="8 9">Sanger_29</strain>
    </source>
</reference>
<evidence type="ECO:0000256" key="1">
    <source>
        <dbReference type="ARBA" id="ARBA00004651"/>
    </source>
</evidence>
<dbReference type="PANTHER" id="PTHR35007:SF2">
    <property type="entry name" value="PILUS ASSEMBLE PROTEIN"/>
    <property type="match status" value="1"/>
</dbReference>
<dbReference type="Proteomes" id="UP001652338">
    <property type="component" value="Unassembled WGS sequence"/>
</dbReference>
<keyword evidence="2" id="KW-1003">Cell membrane</keyword>
<dbReference type="PANTHER" id="PTHR35007">
    <property type="entry name" value="INTEGRAL MEMBRANE PROTEIN-RELATED"/>
    <property type="match status" value="1"/>
</dbReference>
<feature type="transmembrane region" description="Helical" evidence="6">
    <location>
        <begin position="190"/>
        <end position="210"/>
    </location>
</feature>
<keyword evidence="3 6" id="KW-0812">Transmembrane</keyword>
<name>A0ABT2SKA5_9FIRM</name>
<protein>
    <submittedName>
        <fullName evidence="8">Type II secretion system F family protein</fullName>
    </submittedName>
</protein>
<evidence type="ECO:0000313" key="8">
    <source>
        <dbReference type="EMBL" id="MCU6724715.1"/>
    </source>
</evidence>
<evidence type="ECO:0000256" key="5">
    <source>
        <dbReference type="ARBA" id="ARBA00023136"/>
    </source>
</evidence>
<accession>A0ABT2SKA5</accession>
<evidence type="ECO:0000256" key="6">
    <source>
        <dbReference type="SAM" id="Phobius"/>
    </source>
</evidence>
<feature type="transmembrane region" description="Helical" evidence="6">
    <location>
        <begin position="30"/>
        <end position="49"/>
    </location>
</feature>
<evidence type="ECO:0000256" key="4">
    <source>
        <dbReference type="ARBA" id="ARBA00022989"/>
    </source>
</evidence>
<evidence type="ECO:0000256" key="2">
    <source>
        <dbReference type="ARBA" id="ARBA00022475"/>
    </source>
</evidence>
<keyword evidence="5 6" id="KW-0472">Membrane</keyword>
<organism evidence="8 9">
    <name type="scientific">Muricoprocola aceti</name>
    <dbReference type="NCBI Taxonomy" id="2981772"/>
    <lineage>
        <taxon>Bacteria</taxon>
        <taxon>Bacillati</taxon>
        <taxon>Bacillota</taxon>
        <taxon>Clostridia</taxon>
        <taxon>Lachnospirales</taxon>
        <taxon>Lachnospiraceae</taxon>
        <taxon>Muricoprocola</taxon>
    </lineage>
</organism>
<dbReference type="InterPro" id="IPR018076">
    <property type="entry name" value="T2SS_GspF_dom"/>
</dbReference>
<dbReference type="RefSeq" id="WP_262654152.1">
    <property type="nucleotide sequence ID" value="NZ_JAOQKE010000003.1"/>
</dbReference>
<feature type="transmembrane region" description="Helical" evidence="6">
    <location>
        <begin position="216"/>
        <end position="236"/>
    </location>
</feature>